<protein>
    <recommendedName>
        <fullName evidence="4">DUF202 domain-containing protein</fullName>
    </recommendedName>
</protein>
<evidence type="ECO:0000256" key="1">
    <source>
        <dbReference type="SAM" id="Phobius"/>
    </source>
</evidence>
<gene>
    <name evidence="2" type="ORF">RAN89_12180</name>
</gene>
<evidence type="ECO:0000313" key="3">
    <source>
        <dbReference type="Proteomes" id="UP001302257"/>
    </source>
</evidence>
<organism evidence="2 3">
    <name type="scientific">Rhodoferax mekongensis</name>
    <dbReference type="NCBI Taxonomy" id="3068341"/>
    <lineage>
        <taxon>Bacteria</taxon>
        <taxon>Pseudomonadati</taxon>
        <taxon>Pseudomonadota</taxon>
        <taxon>Betaproteobacteria</taxon>
        <taxon>Burkholderiales</taxon>
        <taxon>Comamonadaceae</taxon>
        <taxon>Rhodoferax</taxon>
    </lineage>
</organism>
<feature type="transmembrane region" description="Helical" evidence="1">
    <location>
        <begin position="21"/>
        <end position="38"/>
    </location>
</feature>
<keyword evidence="1" id="KW-1133">Transmembrane helix</keyword>
<dbReference type="Proteomes" id="UP001302257">
    <property type="component" value="Chromosome"/>
</dbReference>
<dbReference type="RefSeq" id="WP_313866558.1">
    <property type="nucleotide sequence ID" value="NZ_CP132507.1"/>
</dbReference>
<keyword evidence="1" id="KW-0472">Membrane</keyword>
<name>A0ABZ0AVK1_9BURK</name>
<evidence type="ECO:0008006" key="4">
    <source>
        <dbReference type="Google" id="ProtNLM"/>
    </source>
</evidence>
<reference evidence="2 3" key="1">
    <citation type="submission" date="2023-08" db="EMBL/GenBank/DDBJ databases">
        <title>Rhodoferax potami sp. nov. and Rhodoferax mekongensis sp. nov., isolated from the Mekong River in Thailand.</title>
        <authorList>
            <person name="Kitikhun S."/>
            <person name="Charoenyingcharoen P."/>
            <person name="Siriarchawattana P."/>
            <person name="Likhitrattanapisal S."/>
            <person name="Nilsakha T."/>
            <person name="Chanpet A."/>
            <person name="Rattanawaree P."/>
            <person name="Ingsriswang S."/>
        </authorList>
    </citation>
    <scope>NUCLEOTIDE SEQUENCE [LARGE SCALE GENOMIC DNA]</scope>
    <source>
        <strain evidence="2 3">TBRC 17307</strain>
    </source>
</reference>
<keyword evidence="1" id="KW-0812">Transmembrane</keyword>
<evidence type="ECO:0000313" key="2">
    <source>
        <dbReference type="EMBL" id="WNO03673.1"/>
    </source>
</evidence>
<feature type="transmembrane region" description="Helical" evidence="1">
    <location>
        <begin position="50"/>
        <end position="67"/>
    </location>
</feature>
<dbReference type="EMBL" id="CP132507">
    <property type="protein sequence ID" value="WNO03673.1"/>
    <property type="molecule type" value="Genomic_DNA"/>
</dbReference>
<proteinExistence type="predicted"/>
<sequence>MAFFKKYNGTTNARLVRMERLIWTLIYGGLLAIVLGYFIDQQEAQDAALFYNLGGLAVAGGVVMVFIRSRLREE</sequence>
<keyword evidence="3" id="KW-1185">Reference proteome</keyword>
<accession>A0ABZ0AVK1</accession>